<evidence type="ECO:0000313" key="4">
    <source>
        <dbReference type="EMBL" id="NNI77884.1"/>
    </source>
</evidence>
<proteinExistence type="predicted"/>
<name>A0A849CGX1_PASMD</name>
<dbReference type="Pfam" id="PF14559">
    <property type="entry name" value="TPR_19"/>
    <property type="match status" value="1"/>
</dbReference>
<keyword evidence="1" id="KW-0677">Repeat</keyword>
<dbReference type="SMART" id="SM00028">
    <property type="entry name" value="TPR"/>
    <property type="match status" value="3"/>
</dbReference>
<evidence type="ECO:0000256" key="3">
    <source>
        <dbReference type="PROSITE-ProRule" id="PRU00339"/>
    </source>
</evidence>
<comment type="caution">
    <text evidence="4">The sequence shown here is derived from an EMBL/GenBank/DDBJ whole genome shotgun (WGS) entry which is preliminary data.</text>
</comment>
<dbReference type="RefSeq" id="WP_014391406.1">
    <property type="nucleotide sequence ID" value="NZ_CP030096.1"/>
</dbReference>
<keyword evidence="2 3" id="KW-0802">TPR repeat</keyword>
<sequence length="181" mass="20884">MNRTFRFGIASIFSLLLCACVSQESNKTFDSHEAAKARIELGLGYLSQHDFARAKQNFDKALSHAPNYYLSHAVLAYLYQKQGHLDLARHAYEKAIKLDKNQGDVLNNYGTFLCQQGEFEQAYKQFSQALNAPHYYQHADTYENLVWCASFAKDAVRYQQNLQHLTQFDPSRAKKFPPYIE</sequence>
<dbReference type="PROSITE" id="PS51257">
    <property type="entry name" value="PROKAR_LIPOPROTEIN"/>
    <property type="match status" value="1"/>
</dbReference>
<evidence type="ECO:0000313" key="5">
    <source>
        <dbReference type="Proteomes" id="UP000540079"/>
    </source>
</evidence>
<dbReference type="InterPro" id="IPR019734">
    <property type="entry name" value="TPR_rpt"/>
</dbReference>
<dbReference type="PANTHER" id="PTHR44943">
    <property type="entry name" value="CELLULOSE SYNTHASE OPERON PROTEIN C"/>
    <property type="match status" value="1"/>
</dbReference>
<organism evidence="4 5">
    <name type="scientific">Pasteurella multocida</name>
    <dbReference type="NCBI Taxonomy" id="747"/>
    <lineage>
        <taxon>Bacteria</taxon>
        <taxon>Pseudomonadati</taxon>
        <taxon>Pseudomonadota</taxon>
        <taxon>Gammaproteobacteria</taxon>
        <taxon>Pasteurellales</taxon>
        <taxon>Pasteurellaceae</taxon>
        <taxon>Pasteurella</taxon>
    </lineage>
</organism>
<dbReference type="EMBL" id="PPVL01000001">
    <property type="protein sequence ID" value="NNI77884.1"/>
    <property type="molecule type" value="Genomic_DNA"/>
</dbReference>
<feature type="repeat" description="TPR" evidence="3">
    <location>
        <begin position="69"/>
        <end position="102"/>
    </location>
</feature>
<gene>
    <name evidence="4" type="ORF">C2800_00325</name>
</gene>
<protein>
    <submittedName>
        <fullName evidence="4">Type IV pilus biogenesis/stability protein PilW</fullName>
    </submittedName>
</protein>
<dbReference type="Proteomes" id="UP000540079">
    <property type="component" value="Unassembled WGS sequence"/>
</dbReference>
<evidence type="ECO:0000256" key="1">
    <source>
        <dbReference type="ARBA" id="ARBA00022737"/>
    </source>
</evidence>
<dbReference type="Gene3D" id="1.25.40.10">
    <property type="entry name" value="Tetratricopeptide repeat domain"/>
    <property type="match status" value="1"/>
</dbReference>
<dbReference type="PANTHER" id="PTHR44943:SF8">
    <property type="entry name" value="TPR REPEAT-CONTAINING PROTEIN MJ0263"/>
    <property type="match status" value="1"/>
</dbReference>
<dbReference type="NCBIfam" id="TIGR02521">
    <property type="entry name" value="type_IV_pilW"/>
    <property type="match status" value="1"/>
</dbReference>
<dbReference type="InterPro" id="IPR051685">
    <property type="entry name" value="Ycf3/AcsC/BcsC/TPR_MFPF"/>
</dbReference>
<dbReference type="AlphaFoldDB" id="A0A849CGX1"/>
<dbReference type="PROSITE" id="PS50005">
    <property type="entry name" value="TPR"/>
    <property type="match status" value="2"/>
</dbReference>
<evidence type="ECO:0000256" key="2">
    <source>
        <dbReference type="ARBA" id="ARBA00022803"/>
    </source>
</evidence>
<dbReference type="InterPro" id="IPR013360">
    <property type="entry name" value="Pilus_4_PilW"/>
</dbReference>
<feature type="repeat" description="TPR" evidence="3">
    <location>
        <begin position="35"/>
        <end position="68"/>
    </location>
</feature>
<accession>A0A849CGX1</accession>
<reference evidence="4 5" key="1">
    <citation type="journal article" date="2018" name="Front. Microbiol.">
        <title>Genetic and Phylogenetic Characteristics of Pasteurella multocida Isolates From Different Host Species.</title>
        <authorList>
            <person name="Peng Z."/>
            <person name="Liang W."/>
            <person name="Wang F."/>
            <person name="Xu Z."/>
            <person name="Xie Z."/>
            <person name="Lian Z."/>
            <person name="Hua L."/>
            <person name="Zhou R."/>
            <person name="Chen H."/>
            <person name="Wu B."/>
        </authorList>
    </citation>
    <scope>NUCLEOTIDE SEQUENCE [LARGE SCALE GENOMIC DNA]</scope>
    <source>
        <strain evidence="4 5">HNA06</strain>
    </source>
</reference>
<dbReference type="InterPro" id="IPR011990">
    <property type="entry name" value="TPR-like_helical_dom_sf"/>
</dbReference>
<dbReference type="SUPFAM" id="SSF48452">
    <property type="entry name" value="TPR-like"/>
    <property type="match status" value="1"/>
</dbReference>
<dbReference type="Pfam" id="PF13431">
    <property type="entry name" value="TPR_17"/>
    <property type="match status" value="1"/>
</dbReference>